<dbReference type="SUPFAM" id="SSF54768">
    <property type="entry name" value="dsRNA-binding domain-like"/>
    <property type="match status" value="1"/>
</dbReference>
<dbReference type="GO" id="GO:0001510">
    <property type="term" value="P:RNA methylation"/>
    <property type="evidence" value="ECO:0007669"/>
    <property type="project" value="InterPro"/>
</dbReference>
<dbReference type="Gene3D" id="3.30.160.20">
    <property type="match status" value="1"/>
</dbReference>
<dbReference type="GO" id="GO:0008173">
    <property type="term" value="F:RNA methyltransferase activity"/>
    <property type="evidence" value="ECO:0000318"/>
    <property type="project" value="GO_Central"/>
</dbReference>
<dbReference type="EC" id="2.1.1.386" evidence="11"/>
<keyword evidence="17" id="KW-1185">Reference proteome</keyword>
<evidence type="ECO:0000256" key="4">
    <source>
        <dbReference type="ARBA" id="ARBA00022603"/>
    </source>
</evidence>
<comment type="cofactor">
    <cofactor evidence="1">
        <name>Mg(2+)</name>
        <dbReference type="ChEBI" id="CHEBI:18420"/>
    </cofactor>
</comment>
<dbReference type="InterPro" id="IPR026610">
    <property type="entry name" value="Hen1"/>
</dbReference>
<proteinExistence type="inferred from homology"/>
<dbReference type="FunFam" id="3.40.50.150:FF:000215">
    <property type="entry name" value="Hua enhancer1"/>
    <property type="match status" value="1"/>
</dbReference>
<dbReference type="Gramene" id="Bra013484.1">
    <property type="protein sequence ID" value="Bra013484.1-P"/>
    <property type="gene ID" value="Bra013484"/>
</dbReference>
<keyword evidence="9 13" id="KW-0694">RNA-binding</keyword>
<keyword evidence="8" id="KW-0460">Magnesium</keyword>
<dbReference type="Pfam" id="PF21224">
    <property type="entry name" value="Hen1_LCD"/>
    <property type="match status" value="1"/>
</dbReference>
<evidence type="ECO:0000256" key="14">
    <source>
        <dbReference type="SAM" id="MobiDB-lite"/>
    </source>
</evidence>
<dbReference type="GO" id="GO:0046872">
    <property type="term" value="F:metal ion binding"/>
    <property type="evidence" value="ECO:0007669"/>
    <property type="project" value="UniProtKB-KW"/>
</dbReference>
<dbReference type="Pfam" id="PF17842">
    <property type="entry name" value="dsRBD2"/>
    <property type="match status" value="1"/>
</dbReference>
<dbReference type="OMA" id="SHWASKL"/>
<dbReference type="Pfam" id="PF24995">
    <property type="entry name" value="DSRM_2"/>
    <property type="match status" value="1"/>
</dbReference>
<dbReference type="EnsemblPlants" id="Bra013484.1">
    <property type="protein sequence ID" value="Bra013484.1-P"/>
    <property type="gene ID" value="Bra013484"/>
</dbReference>
<dbReference type="OrthoDB" id="2154311at2759"/>
<dbReference type="InterPro" id="IPR056755">
    <property type="entry name" value="DSRM_2"/>
</dbReference>
<organism evidence="16 17">
    <name type="scientific">Brassica campestris</name>
    <name type="common">Field mustard</name>
    <dbReference type="NCBI Taxonomy" id="3711"/>
    <lineage>
        <taxon>Eukaryota</taxon>
        <taxon>Viridiplantae</taxon>
        <taxon>Streptophyta</taxon>
        <taxon>Embryophyta</taxon>
        <taxon>Tracheophyta</taxon>
        <taxon>Spermatophyta</taxon>
        <taxon>Magnoliopsida</taxon>
        <taxon>eudicotyledons</taxon>
        <taxon>Gunneridae</taxon>
        <taxon>Pentapetalae</taxon>
        <taxon>rosids</taxon>
        <taxon>malvids</taxon>
        <taxon>Brassicales</taxon>
        <taxon>Brassicaceae</taxon>
        <taxon>Brassiceae</taxon>
        <taxon>Brassica</taxon>
    </lineage>
</organism>
<keyword evidence="10" id="KW-0943">RNA-mediated gene silencing</keyword>
<evidence type="ECO:0000256" key="10">
    <source>
        <dbReference type="ARBA" id="ARBA00023158"/>
    </source>
</evidence>
<sequence length="937" mass="104740">MVGGEKQSLSPKEIIHHKFGVKASYRIEQVHVSSQSTCLYRCHLQLPDFSVVSNVFKRKKDAELSAAELALEKLGIHPQGDDDDDDDITVEQAWDDIVERIKYIFSDEFLSSDHHPLGSHLRGTLLRDGERRGSLPLSVIAAFDAKINSRCKVINPSVDKDPILAMSYVLKAAAKLSDYIVASPHVAALRRKNPYPPAVVEALATHGESIKVEAVYIQCATSGEEVVDPITLDISSGRYYLDIIAEKLGLKDSSQLIISRTFGKTPSGYECRVYSAIPKLNPSDKSSKAYGKRPVDDEEDQSSRFKNPWNAKASSACGQDIHGDAIVAALGYSWRSNDLEHDDVTLKSFYRICCGMSPNGIYKFSRQALIAATLPFSFTTKSSWRGPLPKEMLSIFCRQQQLAEPVFTISTSPVKPLSETLRSLKKLKDSESNDSNNQCVNEYAGSDDSFNHYNSKDEEELPVLESGYKCGVKILSKSLQDLVLDCSPRNFYEKESYAIQNAALKALTWFGSLFDHLDADPEQPRCYTKGHMNWMFTRNIMIKGKFPSSKRYEEAAYDESKTMDMDRKPKRVQTIPNGSLVSISYSVCVEVEADFWGRSGKCLRELIESNEEIEFEVGVGSMNPHLESVVTQMSVGQYACFVTNMPAEGLVLADANDTARTRSLLSKLAAGLEYSVHLLGVKGPTEKRVESVFFKPPLWKQRVGYAVKLIKESSASTLVEFGCGSGSLLESLLEVPTSLQTIVGVDISQKALDRAAKMLDSKLNKGACNLKTIRLYDGSILEFDSRLHGIDIATCLEVIEHMEEDEAFQFGKTVLTLFRPKLLIVSTPNYEYNKILHKSSLYHSKDRSMSQRSKFRSHDHKFEWTRAQFSHWASKLAKSHNYSVEFSGVGGSGDVDPGFASQIAVFKQKSFTEVKKVSMQPYKLIWEWTRAEGDNKN</sequence>
<dbReference type="InterPro" id="IPR006630">
    <property type="entry name" value="La_HTH"/>
</dbReference>
<evidence type="ECO:0000256" key="11">
    <source>
        <dbReference type="ARBA" id="ARBA00035025"/>
    </source>
</evidence>
<evidence type="ECO:0000256" key="6">
    <source>
        <dbReference type="ARBA" id="ARBA00022691"/>
    </source>
</evidence>
<dbReference type="InterPro" id="IPR013217">
    <property type="entry name" value="Methyltransf_12"/>
</dbReference>
<dbReference type="GO" id="GO:0090486">
    <property type="term" value="F:small RNA 2'-O-methyltransferase activity"/>
    <property type="evidence" value="ECO:0007669"/>
    <property type="project" value="UniProtKB-EC"/>
</dbReference>
<dbReference type="Pfam" id="PF08242">
    <property type="entry name" value="Methyltransf_12"/>
    <property type="match status" value="1"/>
</dbReference>
<comment type="catalytic activity">
    <reaction evidence="12">
        <text>small RNA 3'-end nucleotide + S-adenosyl-L-methionine = small RNA 3'-end 2'-O-methylnucleotide + S-adenosyl-L-homocysteine + H(+)</text>
        <dbReference type="Rhea" id="RHEA:37887"/>
        <dbReference type="Rhea" id="RHEA-COMP:10415"/>
        <dbReference type="Rhea" id="RHEA-COMP:10416"/>
        <dbReference type="ChEBI" id="CHEBI:15378"/>
        <dbReference type="ChEBI" id="CHEBI:57856"/>
        <dbReference type="ChEBI" id="CHEBI:59789"/>
        <dbReference type="ChEBI" id="CHEBI:74896"/>
        <dbReference type="ChEBI" id="CHEBI:74898"/>
        <dbReference type="EC" id="2.1.1.386"/>
    </reaction>
</comment>
<dbReference type="STRING" id="51351.M4DAH4"/>
<dbReference type="InterPro" id="IPR040870">
    <property type="entry name" value="HEN1_dsRBD2"/>
</dbReference>
<evidence type="ECO:0000256" key="12">
    <source>
        <dbReference type="ARBA" id="ARBA00048418"/>
    </source>
</evidence>
<dbReference type="GO" id="GO:0034587">
    <property type="term" value="P:piRNA processing"/>
    <property type="evidence" value="ECO:0000318"/>
    <property type="project" value="GO_Central"/>
</dbReference>
<dbReference type="HOGENOM" id="CLU_001342_0_0_1"/>
<dbReference type="GO" id="GO:0003723">
    <property type="term" value="F:RNA binding"/>
    <property type="evidence" value="ECO:0007669"/>
    <property type="project" value="UniProtKB-UniRule"/>
</dbReference>
<evidence type="ECO:0000256" key="1">
    <source>
        <dbReference type="ARBA" id="ARBA00001946"/>
    </source>
</evidence>
<evidence type="ECO:0000256" key="3">
    <source>
        <dbReference type="ARBA" id="ARBA00021330"/>
    </source>
</evidence>
<feature type="region of interest" description="Disordered" evidence="14">
    <location>
        <begin position="284"/>
        <end position="306"/>
    </location>
</feature>
<evidence type="ECO:0000313" key="16">
    <source>
        <dbReference type="EnsemblPlants" id="Bra013484.1-P"/>
    </source>
</evidence>
<evidence type="ECO:0000256" key="5">
    <source>
        <dbReference type="ARBA" id="ARBA00022679"/>
    </source>
</evidence>
<evidence type="ECO:0000256" key="7">
    <source>
        <dbReference type="ARBA" id="ARBA00022723"/>
    </source>
</evidence>
<dbReference type="InterPro" id="IPR029063">
    <property type="entry name" value="SAM-dependent_MTases_sf"/>
</dbReference>
<name>M4DAH4_BRACM</name>
<evidence type="ECO:0000256" key="13">
    <source>
        <dbReference type="PROSITE-ProRule" id="PRU00332"/>
    </source>
</evidence>
<protein>
    <recommendedName>
        <fullName evidence="3">Small RNA 2'-O-methyltransferase</fullName>
        <ecNumber evidence="11">2.1.1.386</ecNumber>
    </recommendedName>
</protein>
<dbReference type="Gene3D" id="3.40.50.150">
    <property type="entry name" value="Vaccinia Virus protein VP39"/>
    <property type="match status" value="1"/>
</dbReference>
<dbReference type="InParanoid" id="M4DAH4"/>
<dbReference type="InterPro" id="IPR040813">
    <property type="entry name" value="Hen1_Lam_C"/>
</dbReference>
<dbReference type="PANTHER" id="PTHR21404">
    <property type="entry name" value="HEN1"/>
    <property type="match status" value="1"/>
</dbReference>
<accession>M4DAH4</accession>
<dbReference type="Proteomes" id="UP000011750">
    <property type="component" value="Chromosome A01"/>
</dbReference>
<reference evidence="16" key="3">
    <citation type="submission" date="2023-03" db="UniProtKB">
        <authorList>
            <consortium name="EnsemblPlants"/>
        </authorList>
    </citation>
    <scope>IDENTIFICATION</scope>
    <source>
        <strain evidence="16">cv. Chiifu-401-42</strain>
    </source>
</reference>
<dbReference type="GeneID" id="103858496"/>
<dbReference type="AlphaFoldDB" id="M4DAH4"/>
<keyword evidence="7" id="KW-0479">Metal-binding</keyword>
<dbReference type="KEGG" id="brp:103858496"/>
<reference evidence="16 17" key="2">
    <citation type="journal article" date="2018" name="Hortic Res">
        <title>Improved Brassica rapa reference genome by single-molecule sequencing and chromosome conformation capture technologies.</title>
        <authorList>
            <person name="Zhang L."/>
            <person name="Cai X."/>
            <person name="Wu J."/>
            <person name="Liu M."/>
            <person name="Grob S."/>
            <person name="Cheng F."/>
            <person name="Liang J."/>
            <person name="Cai C."/>
            <person name="Liu Z."/>
            <person name="Liu B."/>
            <person name="Wang F."/>
            <person name="Li S."/>
            <person name="Liu F."/>
            <person name="Li X."/>
            <person name="Cheng L."/>
            <person name="Yang W."/>
            <person name="Li M.H."/>
            <person name="Grossniklaus U."/>
            <person name="Zheng H."/>
            <person name="Wang X."/>
        </authorList>
    </citation>
    <scope>NUCLEOTIDE SEQUENCE [LARGE SCALE GENOMIC DNA]</scope>
    <source>
        <strain evidence="16 17">cv. Chiifu-401-42</strain>
    </source>
</reference>
<evidence type="ECO:0000313" key="17">
    <source>
        <dbReference type="Proteomes" id="UP000011750"/>
    </source>
</evidence>
<dbReference type="GO" id="GO:0030422">
    <property type="term" value="P:siRNA processing"/>
    <property type="evidence" value="ECO:0000318"/>
    <property type="project" value="GO_Central"/>
</dbReference>
<evidence type="ECO:0000259" key="15">
    <source>
        <dbReference type="PROSITE" id="PS50961"/>
    </source>
</evidence>
<dbReference type="PROSITE" id="PS50961">
    <property type="entry name" value="HTH_LA"/>
    <property type="match status" value="1"/>
</dbReference>
<evidence type="ECO:0000256" key="2">
    <source>
        <dbReference type="ARBA" id="ARBA00009026"/>
    </source>
</evidence>
<dbReference type="PANTHER" id="PTHR21404:SF3">
    <property type="entry name" value="SMALL RNA 2'-O-METHYLTRANSFERASE"/>
    <property type="match status" value="1"/>
</dbReference>
<dbReference type="GO" id="GO:0005737">
    <property type="term" value="C:cytoplasm"/>
    <property type="evidence" value="ECO:0000318"/>
    <property type="project" value="GO_Central"/>
</dbReference>
<evidence type="ECO:0000256" key="9">
    <source>
        <dbReference type="ARBA" id="ARBA00022884"/>
    </source>
</evidence>
<keyword evidence="4" id="KW-0489">Methyltransferase</keyword>
<keyword evidence="5" id="KW-0808">Transferase</keyword>
<dbReference type="GO" id="GO:0008171">
    <property type="term" value="F:O-methyltransferase activity"/>
    <property type="evidence" value="ECO:0000318"/>
    <property type="project" value="GO_Central"/>
</dbReference>
<evidence type="ECO:0000256" key="8">
    <source>
        <dbReference type="ARBA" id="ARBA00022842"/>
    </source>
</evidence>
<keyword evidence="6" id="KW-0949">S-adenosyl-L-methionine</keyword>
<dbReference type="Pfam" id="PF18441">
    <property type="entry name" value="Hen1_Lam_C"/>
    <property type="match status" value="1"/>
</dbReference>
<reference evidence="16 17" key="1">
    <citation type="journal article" date="2011" name="Nat. Genet.">
        <title>The genome of the mesopolyploid crop species Brassica rapa.</title>
        <authorList>
            <consortium name="Brassica rapa Genome Sequencing Project Consortium"/>
            <person name="Wang X."/>
            <person name="Wang H."/>
            <person name="Wang J."/>
            <person name="Sun R."/>
            <person name="Wu J."/>
            <person name="Liu S."/>
            <person name="Bai Y."/>
            <person name="Mun J.H."/>
            <person name="Bancroft I."/>
            <person name="Cheng F."/>
            <person name="Huang S."/>
            <person name="Li X."/>
            <person name="Hua W."/>
            <person name="Wang J."/>
            <person name="Wang X."/>
            <person name="Freeling M."/>
            <person name="Pires J.C."/>
            <person name="Paterson A.H."/>
            <person name="Chalhoub B."/>
            <person name="Wang B."/>
            <person name="Hayward A."/>
            <person name="Sharpe A.G."/>
            <person name="Park B.S."/>
            <person name="Weisshaar B."/>
            <person name="Liu B."/>
            <person name="Li B."/>
            <person name="Liu B."/>
            <person name="Tong C."/>
            <person name="Song C."/>
            <person name="Duran C."/>
            <person name="Peng C."/>
            <person name="Geng C."/>
            <person name="Koh C."/>
            <person name="Lin C."/>
            <person name="Edwards D."/>
            <person name="Mu D."/>
            <person name="Shen D."/>
            <person name="Soumpourou E."/>
            <person name="Li F."/>
            <person name="Fraser F."/>
            <person name="Conant G."/>
            <person name="Lassalle G."/>
            <person name="King G.J."/>
            <person name="Bonnema G."/>
            <person name="Tang H."/>
            <person name="Wang H."/>
            <person name="Belcram H."/>
            <person name="Zhou H."/>
            <person name="Hirakawa H."/>
            <person name="Abe H."/>
            <person name="Guo H."/>
            <person name="Wang H."/>
            <person name="Jin H."/>
            <person name="Parkin I.A."/>
            <person name="Batley J."/>
            <person name="Kim J.S."/>
            <person name="Just J."/>
            <person name="Li J."/>
            <person name="Xu J."/>
            <person name="Deng J."/>
            <person name="Kim J.A."/>
            <person name="Li J."/>
            <person name="Yu J."/>
            <person name="Meng J."/>
            <person name="Wang J."/>
            <person name="Min J."/>
            <person name="Poulain J."/>
            <person name="Wang J."/>
            <person name="Hatakeyama K."/>
            <person name="Wu K."/>
            <person name="Wang L."/>
            <person name="Fang L."/>
            <person name="Trick M."/>
            <person name="Links M.G."/>
            <person name="Zhao M."/>
            <person name="Jin M."/>
            <person name="Ramchiary N."/>
            <person name="Drou N."/>
            <person name="Berkman P.J."/>
            <person name="Cai Q."/>
            <person name="Huang Q."/>
            <person name="Li R."/>
            <person name="Tabata S."/>
            <person name="Cheng S."/>
            <person name="Zhang S."/>
            <person name="Zhang S."/>
            <person name="Huang S."/>
            <person name="Sato S."/>
            <person name="Sun S."/>
            <person name="Kwon S.J."/>
            <person name="Choi S.R."/>
            <person name="Lee T.H."/>
            <person name="Fan W."/>
            <person name="Zhao X."/>
            <person name="Tan X."/>
            <person name="Xu X."/>
            <person name="Wang Y."/>
            <person name="Qiu Y."/>
            <person name="Yin Y."/>
            <person name="Li Y."/>
            <person name="Du Y."/>
            <person name="Liao Y."/>
            <person name="Lim Y."/>
            <person name="Narusaka Y."/>
            <person name="Wang Y."/>
            <person name="Wang Z."/>
            <person name="Li Z."/>
            <person name="Wang Z."/>
            <person name="Xiong Z."/>
            <person name="Zhang Z."/>
        </authorList>
    </citation>
    <scope>NUCLEOTIDE SEQUENCE [LARGE SCALE GENOMIC DNA]</scope>
    <source>
        <strain evidence="16 17">cv. Chiifu-401-42</strain>
    </source>
</reference>
<dbReference type="SUPFAM" id="SSF53335">
    <property type="entry name" value="S-adenosyl-L-methionine-dependent methyltransferases"/>
    <property type="match status" value="1"/>
</dbReference>
<comment type="similarity">
    <text evidence="2">Belongs to the methyltransferase superfamily. HEN1 family.</text>
</comment>
<feature type="domain" description="HTH La-type RNA-binding" evidence="15">
    <location>
        <begin position="87"/>
        <end position="199"/>
    </location>
</feature>
<dbReference type="GO" id="GO:0005634">
    <property type="term" value="C:nucleus"/>
    <property type="evidence" value="ECO:0000318"/>
    <property type="project" value="GO_Central"/>
</dbReference>
<dbReference type="eggNOG" id="KOG1045">
    <property type="taxonomic scope" value="Eukaryota"/>
</dbReference>